<keyword evidence="5" id="KW-0804">Transcription</keyword>
<evidence type="ECO:0000256" key="5">
    <source>
        <dbReference type="ARBA" id="ARBA00023163"/>
    </source>
</evidence>
<dbReference type="PANTHER" id="PTHR46373">
    <property type="entry name" value="PROTEIN RKD4"/>
    <property type="match status" value="1"/>
</dbReference>
<keyword evidence="2" id="KW-0805">Transcription regulation</keyword>
<feature type="compositionally biased region" description="Basic and acidic residues" evidence="7">
    <location>
        <begin position="129"/>
        <end position="140"/>
    </location>
</feature>
<dbReference type="Proteomes" id="UP001652623">
    <property type="component" value="Chromosome 8"/>
</dbReference>
<name>A0ABM3IEB7_ZIZJJ</name>
<keyword evidence="9" id="KW-1185">Reference proteome</keyword>
<protein>
    <submittedName>
        <fullName evidence="10">Protein RKD4</fullName>
    </submittedName>
</protein>
<dbReference type="InterPro" id="IPR003035">
    <property type="entry name" value="RWP-RK_dom"/>
</dbReference>
<proteinExistence type="predicted"/>
<gene>
    <name evidence="10" type="primary">LOC107403437</name>
</gene>
<dbReference type="PROSITE" id="PS51519">
    <property type="entry name" value="RWP_RK"/>
    <property type="match status" value="1"/>
</dbReference>
<evidence type="ECO:0000259" key="8">
    <source>
        <dbReference type="PROSITE" id="PS51519"/>
    </source>
</evidence>
<dbReference type="PANTHER" id="PTHR46373:SF2">
    <property type="entry name" value="RWP-RK DOMAIN-CONTAINING PROTEIN"/>
    <property type="match status" value="1"/>
</dbReference>
<evidence type="ECO:0000256" key="3">
    <source>
        <dbReference type="ARBA" id="ARBA00023054"/>
    </source>
</evidence>
<evidence type="ECO:0000256" key="2">
    <source>
        <dbReference type="ARBA" id="ARBA00023015"/>
    </source>
</evidence>
<dbReference type="Pfam" id="PF02042">
    <property type="entry name" value="RWP-RK"/>
    <property type="match status" value="1"/>
</dbReference>
<sequence>MESSLQLCVPNLENPLDFDWLYNEEPYENCFTGLPPLPETFFDFNFSLPLPCHYNSNHMHNNIPCIEFHNFEDFSTSGFFLDNVAHSSQCEDVMVDEKPQTNMMNSFTHLENLTHEKRGLPSLNDNTEEEKRSNNGDDHRKKCAGLELNDIQKHFDVPITKAAKELKVGLTVLKKRCRELNIMRWPHRKIKSLKSLINSVKEMGLADEIMMLEEHKRLLEVLPDTELTKKTKKLRQACFKANYKKRRSLQLAHA</sequence>
<evidence type="ECO:0000256" key="6">
    <source>
        <dbReference type="ARBA" id="ARBA00023242"/>
    </source>
</evidence>
<comment type="function">
    <text evidence="1">Putative transcription factor.</text>
</comment>
<dbReference type="InterPro" id="IPR044607">
    <property type="entry name" value="RKD-like"/>
</dbReference>
<evidence type="ECO:0000256" key="7">
    <source>
        <dbReference type="SAM" id="MobiDB-lite"/>
    </source>
</evidence>
<evidence type="ECO:0000313" key="10">
    <source>
        <dbReference type="RefSeq" id="XP_048326588.2"/>
    </source>
</evidence>
<reference evidence="10" key="1">
    <citation type="submission" date="2025-08" db="UniProtKB">
        <authorList>
            <consortium name="RefSeq"/>
        </authorList>
    </citation>
    <scope>IDENTIFICATION</scope>
    <source>
        <tissue evidence="10">Seedling</tissue>
    </source>
</reference>
<evidence type="ECO:0000256" key="4">
    <source>
        <dbReference type="ARBA" id="ARBA00023125"/>
    </source>
</evidence>
<dbReference type="GeneID" id="107403437"/>
<organism evidence="9 10">
    <name type="scientific">Ziziphus jujuba</name>
    <name type="common">Chinese jujube</name>
    <name type="synonym">Ziziphus sativa</name>
    <dbReference type="NCBI Taxonomy" id="326968"/>
    <lineage>
        <taxon>Eukaryota</taxon>
        <taxon>Viridiplantae</taxon>
        <taxon>Streptophyta</taxon>
        <taxon>Embryophyta</taxon>
        <taxon>Tracheophyta</taxon>
        <taxon>Spermatophyta</taxon>
        <taxon>Magnoliopsida</taxon>
        <taxon>eudicotyledons</taxon>
        <taxon>Gunneridae</taxon>
        <taxon>Pentapetalae</taxon>
        <taxon>rosids</taxon>
        <taxon>fabids</taxon>
        <taxon>Rosales</taxon>
        <taxon>Rhamnaceae</taxon>
        <taxon>Paliureae</taxon>
        <taxon>Ziziphus</taxon>
    </lineage>
</organism>
<evidence type="ECO:0000313" key="9">
    <source>
        <dbReference type="Proteomes" id="UP001652623"/>
    </source>
</evidence>
<keyword evidence="3" id="KW-0175">Coiled coil</keyword>
<keyword evidence="6" id="KW-0539">Nucleus</keyword>
<feature type="domain" description="RWP-RK" evidence="8">
    <location>
        <begin position="125"/>
        <end position="214"/>
    </location>
</feature>
<accession>A0ABM3IEB7</accession>
<dbReference type="RefSeq" id="XP_048326588.2">
    <property type="nucleotide sequence ID" value="XM_048470631.2"/>
</dbReference>
<keyword evidence="4" id="KW-0238">DNA-binding</keyword>
<evidence type="ECO:0000256" key="1">
    <source>
        <dbReference type="ARBA" id="ARBA00004049"/>
    </source>
</evidence>
<feature type="region of interest" description="Disordered" evidence="7">
    <location>
        <begin position="115"/>
        <end position="141"/>
    </location>
</feature>